<name>A0A511MQU7_9NOCA</name>
<feature type="region of interest" description="Disordered" evidence="1">
    <location>
        <begin position="275"/>
        <end position="298"/>
    </location>
</feature>
<accession>A0A511MQU7</accession>
<dbReference type="OrthoDB" id="4582614at2"/>
<dbReference type="EMBL" id="BJXA01000082">
    <property type="protein sequence ID" value="GEM42975.1"/>
    <property type="molecule type" value="Genomic_DNA"/>
</dbReference>
<reference evidence="2 3" key="1">
    <citation type="submission" date="2019-07" db="EMBL/GenBank/DDBJ databases">
        <title>Whole genome shotgun sequence of Nocardia ninae NBRC 108245.</title>
        <authorList>
            <person name="Hosoyama A."/>
            <person name="Uohara A."/>
            <person name="Ohji S."/>
            <person name="Ichikawa N."/>
        </authorList>
    </citation>
    <scope>NUCLEOTIDE SEQUENCE [LARGE SCALE GENOMIC DNA]</scope>
    <source>
        <strain evidence="2 3">NBRC 108245</strain>
    </source>
</reference>
<evidence type="ECO:0000313" key="2">
    <source>
        <dbReference type="EMBL" id="GEM42975.1"/>
    </source>
</evidence>
<organism evidence="2 3">
    <name type="scientific">Nocardia ninae NBRC 108245</name>
    <dbReference type="NCBI Taxonomy" id="1210091"/>
    <lineage>
        <taxon>Bacteria</taxon>
        <taxon>Bacillati</taxon>
        <taxon>Actinomycetota</taxon>
        <taxon>Actinomycetes</taxon>
        <taxon>Mycobacteriales</taxon>
        <taxon>Nocardiaceae</taxon>
        <taxon>Nocardia</taxon>
    </lineage>
</organism>
<dbReference type="AlphaFoldDB" id="A0A511MQU7"/>
<dbReference type="Proteomes" id="UP000321424">
    <property type="component" value="Unassembled WGS sequence"/>
</dbReference>
<gene>
    <name evidence="2" type="ORF">NN4_74940</name>
</gene>
<protein>
    <submittedName>
        <fullName evidence="2">Uncharacterized protein</fullName>
    </submittedName>
</protein>
<dbReference type="RefSeq" id="WP_147140951.1">
    <property type="nucleotide sequence ID" value="NZ_BJXA01000082.1"/>
</dbReference>
<evidence type="ECO:0000256" key="1">
    <source>
        <dbReference type="SAM" id="MobiDB-lite"/>
    </source>
</evidence>
<sequence length="298" mass="32249">MITRQPRRAISYLAAFAILAEPARPQETPQPSRAEFDTLHEALMWLHDCVCDDTLASGTALAAAAVYARSASGEEFAPVRRFGVGTGLEVADTIRMAITAARPAQQLTRTAWTRSAIGDPASEAAQALDQALASGISIEFTDPAEPGRILTVGMIDREWMTVEYRQDHRRRNELREIGRVGVPHYARVTDMLGDLAIGAPYCGDARAGEHLPVLTVPADIVEDLCAFQARLDALAAKARICACDHPEILAATARGAASAAGELETAAISARLADAARSRRRNRRRQTVSARDQRKARL</sequence>
<keyword evidence="3" id="KW-1185">Reference proteome</keyword>
<comment type="caution">
    <text evidence="2">The sequence shown here is derived from an EMBL/GenBank/DDBJ whole genome shotgun (WGS) entry which is preliminary data.</text>
</comment>
<proteinExistence type="predicted"/>
<evidence type="ECO:0000313" key="3">
    <source>
        <dbReference type="Proteomes" id="UP000321424"/>
    </source>
</evidence>